<name>A0A1X6WYI3_9MICO</name>
<evidence type="ECO:0000313" key="2">
    <source>
        <dbReference type="Proteomes" id="UP000195981"/>
    </source>
</evidence>
<evidence type="ECO:0000313" key="1">
    <source>
        <dbReference type="EMBL" id="SLM90954.1"/>
    </source>
</evidence>
<reference evidence="1 2" key="1">
    <citation type="submission" date="2017-02" db="EMBL/GenBank/DDBJ databases">
        <authorList>
            <person name="Peterson S.W."/>
        </authorList>
    </citation>
    <scope>NUCLEOTIDE SEQUENCE [LARGE SCALE GENOMIC DNA]</scope>
    <source>
        <strain evidence="1 2">CIP104813</strain>
    </source>
</reference>
<proteinExistence type="predicted"/>
<dbReference type="EMBL" id="FWFG01000052">
    <property type="protein sequence ID" value="SLM90954.1"/>
    <property type="molecule type" value="Genomic_DNA"/>
</dbReference>
<sequence length="156" mass="16349">MLPMARLRDERGNAIVEFVALAVILLIPCLYLVLSLGSVQGAVFAADVIARDAARIHATEPDPARADARARQMTADVLADHRIDADPDAVVTIRCSHDPCAAPGEDVRAEVRLPVPIPGLGPMLGGDGPVRVGASHMARVDQYRDVSAGAAAGEGR</sequence>
<keyword evidence="2" id="KW-1185">Reference proteome</keyword>
<gene>
    <name evidence="1" type="ORF">FM110_05900</name>
</gene>
<accession>A0A1X6WYI3</accession>
<dbReference type="Proteomes" id="UP000195981">
    <property type="component" value="Unassembled WGS sequence"/>
</dbReference>
<dbReference type="AlphaFoldDB" id="A0A1X6WYI3"/>
<protein>
    <submittedName>
        <fullName evidence="1">Uncharacterized protein</fullName>
    </submittedName>
</protein>
<organism evidence="1 2">
    <name type="scientific">Brachybacterium nesterenkovii</name>
    <dbReference type="NCBI Taxonomy" id="47847"/>
    <lineage>
        <taxon>Bacteria</taxon>
        <taxon>Bacillati</taxon>
        <taxon>Actinomycetota</taxon>
        <taxon>Actinomycetes</taxon>
        <taxon>Micrococcales</taxon>
        <taxon>Dermabacteraceae</taxon>
        <taxon>Brachybacterium</taxon>
    </lineage>
</organism>